<evidence type="ECO:0000256" key="1">
    <source>
        <dbReference type="SAM" id="SignalP"/>
    </source>
</evidence>
<sequence>MRFITSLLLVGSIATLSGCATQANKVDQLLAATLAQPLVENSIVREGDLLSFELLMPQPDAGVRRTMQFEAACSSPQLHLLYLDGSQRVYPLKAGRYTEARQLSAELRAALGANPTFVRACAETPKPDWRLVKTDDRGNWVLIDASSLKTVDGEVRFWAAFDNPTVLNDLPYDAPYAQKREHFAVSCAKGTYKELAGYDMDARNRVSDGRVDNFPTPRGIGGSDADYELLFSKVCVNPEKIAALPVFKPRLKAPATIALTSAQPQVLAALAPLNVDKPSRSLKYVHMTGTSTFKGKTSEATSEYFISQDAASGQLAIAHRGEGYETQSVSWRNLLTLVSKSTYGGTGMAESSALSQLSFTGNWKTLPVGDTVVYQTTRSTLNSLVGNYGKQQTTRCVVERELQARELNPNLLGSAKALSCSDDDDKYKRVSHLYYLTDYAYFYESSTDKNEFFYSDSRIDKFE</sequence>
<evidence type="ECO:0000313" key="3">
    <source>
        <dbReference type="Proteomes" id="UP000037551"/>
    </source>
</evidence>
<dbReference type="AlphaFoldDB" id="A0A0J8FRB2"/>
<dbReference type="OrthoDB" id="6992273at2"/>
<reference evidence="2 3" key="1">
    <citation type="submission" date="2015-06" db="EMBL/GenBank/DDBJ databases">
        <title>Draft genome sequence of an Antarctic Pseudomonas sp. strain KG01 with full potential for biotechnological applications.</title>
        <authorList>
            <person name="Pavlov M.S."/>
            <person name="Lira F."/>
            <person name="Martinez J.L."/>
            <person name="Marshall S.H."/>
        </authorList>
    </citation>
    <scope>NUCLEOTIDE SEQUENCE [LARGE SCALE GENOMIC DNA]</scope>
    <source>
        <strain evidence="2 3">KG01</strain>
    </source>
</reference>
<dbReference type="EMBL" id="LFMW01000021">
    <property type="protein sequence ID" value="KMT52792.1"/>
    <property type="molecule type" value="Genomic_DNA"/>
</dbReference>
<comment type="caution">
    <text evidence="2">The sequence shown here is derived from an EMBL/GenBank/DDBJ whole genome shotgun (WGS) entry which is preliminary data.</text>
</comment>
<dbReference type="RefSeq" id="WP_048730317.1">
    <property type="nucleotide sequence ID" value="NZ_JBJGXJ010000005.1"/>
</dbReference>
<evidence type="ECO:0000313" key="2">
    <source>
        <dbReference type="EMBL" id="KMT52792.1"/>
    </source>
</evidence>
<accession>A0A0J8FRB2</accession>
<dbReference type="PROSITE" id="PS51257">
    <property type="entry name" value="PROKAR_LIPOPROTEIN"/>
    <property type="match status" value="1"/>
</dbReference>
<organism evidence="2 3">
    <name type="scientific">Pseudomonas fildesensis</name>
    <dbReference type="NCBI Taxonomy" id="1674920"/>
    <lineage>
        <taxon>Bacteria</taxon>
        <taxon>Pseudomonadati</taxon>
        <taxon>Pseudomonadota</taxon>
        <taxon>Gammaproteobacteria</taxon>
        <taxon>Pseudomonadales</taxon>
        <taxon>Pseudomonadaceae</taxon>
        <taxon>Pseudomonas</taxon>
    </lineage>
</organism>
<dbReference type="PATRIC" id="fig|1674920.3.peg.3298"/>
<keyword evidence="1" id="KW-0732">Signal</keyword>
<dbReference type="STRING" id="1674920.ACR52_24385"/>
<feature type="chain" id="PRO_5005297697" description="Lipoprotein" evidence="1">
    <location>
        <begin position="23"/>
        <end position="463"/>
    </location>
</feature>
<dbReference type="Proteomes" id="UP000037551">
    <property type="component" value="Unassembled WGS sequence"/>
</dbReference>
<evidence type="ECO:0008006" key="4">
    <source>
        <dbReference type="Google" id="ProtNLM"/>
    </source>
</evidence>
<protein>
    <recommendedName>
        <fullName evidence="4">Lipoprotein</fullName>
    </recommendedName>
</protein>
<name>A0A0J8FRB2_9PSED</name>
<keyword evidence="3" id="KW-1185">Reference proteome</keyword>
<gene>
    <name evidence="2" type="ORF">ACR52_24385</name>
</gene>
<feature type="signal peptide" evidence="1">
    <location>
        <begin position="1"/>
        <end position="22"/>
    </location>
</feature>
<proteinExistence type="predicted"/>